<protein>
    <submittedName>
        <fullName evidence="2">Uncharacterized protein</fullName>
    </submittedName>
</protein>
<feature type="signal peptide" evidence="1">
    <location>
        <begin position="1"/>
        <end position="18"/>
    </location>
</feature>
<evidence type="ECO:0000256" key="1">
    <source>
        <dbReference type="SAM" id="SignalP"/>
    </source>
</evidence>
<sequence length="327" mass="37253">MKHLLICCLILFPFFASAQELSDYKDTLHHFSVGVPQGWRVWKNNKVATLKFVAQRLLSDSSRQAPENFNISIMEEPGSNVDKVVKKLLNYTSHNPYFRLIDSGSMMNNGKRMLWLDEMHTEANYPDTFFASIFVTYTDNKAYLLTATTLWASSGIYGPLFHQIGGTFRAGKPARKERLKITFPVNTKWKLITDTDIDNFATRQYITNNETPEKWTQMLYVMTMENVKVPDIGQAIKSFTDAAIRKSADARVTILGKENLPGRRWALFKVEAPAAPGDTLPESQLYYVIQGPGSFHAVFIAKKEKTLPAAYTKTWGDIFRKSRLVNE</sequence>
<keyword evidence="1" id="KW-0732">Signal</keyword>
<dbReference type="RefSeq" id="WP_211971837.1">
    <property type="nucleotide sequence ID" value="NZ_CBFHAM010000028.1"/>
</dbReference>
<gene>
    <name evidence="2" type="ORF">KE626_05370</name>
</gene>
<dbReference type="Proteomes" id="UP000676386">
    <property type="component" value="Unassembled WGS sequence"/>
</dbReference>
<proteinExistence type="predicted"/>
<evidence type="ECO:0000313" key="2">
    <source>
        <dbReference type="EMBL" id="MBS0026728.1"/>
    </source>
</evidence>
<evidence type="ECO:0000313" key="3">
    <source>
        <dbReference type="Proteomes" id="UP000676386"/>
    </source>
</evidence>
<dbReference type="EMBL" id="JAGTXB010000002">
    <property type="protein sequence ID" value="MBS0026728.1"/>
    <property type="molecule type" value="Genomic_DNA"/>
</dbReference>
<dbReference type="Gene3D" id="3.40.1000.10">
    <property type="entry name" value="Mog1/PsbP, alpha/beta/alpha sandwich"/>
    <property type="match status" value="1"/>
</dbReference>
<feature type="chain" id="PRO_5045914080" evidence="1">
    <location>
        <begin position="19"/>
        <end position="327"/>
    </location>
</feature>
<keyword evidence="3" id="KW-1185">Reference proteome</keyword>
<organism evidence="2 3">
    <name type="scientific">Chitinophaga hostae</name>
    <dbReference type="NCBI Taxonomy" id="2831022"/>
    <lineage>
        <taxon>Bacteria</taxon>
        <taxon>Pseudomonadati</taxon>
        <taxon>Bacteroidota</taxon>
        <taxon>Chitinophagia</taxon>
        <taxon>Chitinophagales</taxon>
        <taxon>Chitinophagaceae</taxon>
        <taxon>Chitinophaga</taxon>
    </lineage>
</organism>
<name>A0ABS5IV25_9BACT</name>
<accession>A0ABS5IV25</accession>
<comment type="caution">
    <text evidence="2">The sequence shown here is derived from an EMBL/GenBank/DDBJ whole genome shotgun (WGS) entry which is preliminary data.</text>
</comment>
<reference evidence="2 3" key="1">
    <citation type="submission" date="2021-04" db="EMBL/GenBank/DDBJ databases">
        <title>Chitinophaga sp. nov., isolated from the rhizosphere soil.</title>
        <authorList>
            <person name="He S."/>
        </authorList>
    </citation>
    <scope>NUCLEOTIDE SEQUENCE [LARGE SCALE GENOMIC DNA]</scope>
    <source>
        <strain evidence="2 3">2R12</strain>
    </source>
</reference>